<comment type="caution">
    <text evidence="2">The sequence shown here is derived from an EMBL/GenBank/DDBJ whole genome shotgun (WGS) entry which is preliminary data.</text>
</comment>
<dbReference type="Proteomes" id="UP001600894">
    <property type="component" value="Unassembled WGS sequence"/>
</dbReference>
<organism evidence="2 3">
    <name type="scientific">Enterocloster alcoholdehydrogenati</name>
    <dbReference type="NCBI Taxonomy" id="2547410"/>
    <lineage>
        <taxon>Bacteria</taxon>
        <taxon>Bacillati</taxon>
        <taxon>Bacillota</taxon>
        <taxon>Clostridia</taxon>
        <taxon>Lachnospirales</taxon>
        <taxon>Lachnospiraceae</taxon>
        <taxon>Enterocloster</taxon>
    </lineage>
</organism>
<reference evidence="2 3" key="1">
    <citation type="submission" date="2024-04" db="EMBL/GenBank/DDBJ databases">
        <title>Defined microbial consortia suppress multidrug-resistant proinflammatory Enterobacteriaceae via ecological control.</title>
        <authorList>
            <person name="Furuichi M."/>
            <person name="Kawaguchi T."/>
            <person name="Pust M."/>
            <person name="Yasuma K."/>
            <person name="Plichta D."/>
            <person name="Hasegawa N."/>
            <person name="Ohya T."/>
            <person name="Bhattarai S."/>
            <person name="Sasajima S."/>
            <person name="Aoto Y."/>
            <person name="Tuganbaev T."/>
            <person name="Yaginuma M."/>
            <person name="Ueda M."/>
            <person name="Okahashi N."/>
            <person name="Amafuji K."/>
            <person name="Kiridooshi Y."/>
            <person name="Sugita K."/>
            <person name="Strazar M."/>
            <person name="Skelly A."/>
            <person name="Suda W."/>
            <person name="Hattori M."/>
            <person name="Nakamoto N."/>
            <person name="Caballero S."/>
            <person name="Norman J."/>
            <person name="Olle B."/>
            <person name="Tanoue T."/>
            <person name="Arita M."/>
            <person name="Bucci V."/>
            <person name="Atarashi K."/>
            <person name="Xavier R."/>
            <person name="Honda K."/>
        </authorList>
    </citation>
    <scope>NUCLEOTIDE SEQUENCE [LARGE SCALE GENOMIC DNA]</scope>
    <source>
        <strain evidence="3">f13</strain>
    </source>
</reference>
<evidence type="ECO:0000313" key="3">
    <source>
        <dbReference type="Proteomes" id="UP001600894"/>
    </source>
</evidence>
<gene>
    <name evidence="2" type="ORF">F130042H8_29050</name>
</gene>
<sequence>MLYEETEKKEIERVYAVFADYIRESPYLEWFWSDKLGYLLLKIGAEKRYIAENVIIIYRRAVCPDTVFRGVDGCVADDRQRPHRTDRRPSGIGRDKAALATLP</sequence>
<accession>A0ABQ0B0N1</accession>
<feature type="compositionally biased region" description="Basic and acidic residues" evidence="1">
    <location>
        <begin position="87"/>
        <end position="97"/>
    </location>
</feature>
<proteinExistence type="predicted"/>
<dbReference type="RefSeq" id="WP_390470565.1">
    <property type="nucleotide sequence ID" value="NZ_BAABXL010000001.1"/>
</dbReference>
<feature type="region of interest" description="Disordered" evidence="1">
    <location>
        <begin position="79"/>
        <end position="103"/>
    </location>
</feature>
<protein>
    <submittedName>
        <fullName evidence="2">Uncharacterized protein</fullName>
    </submittedName>
</protein>
<keyword evidence="3" id="KW-1185">Reference proteome</keyword>
<evidence type="ECO:0000256" key="1">
    <source>
        <dbReference type="SAM" id="MobiDB-lite"/>
    </source>
</evidence>
<dbReference type="EMBL" id="BAABXL010000001">
    <property type="protein sequence ID" value="GAA6269845.1"/>
    <property type="molecule type" value="Genomic_DNA"/>
</dbReference>
<name>A0ABQ0B0N1_9FIRM</name>
<evidence type="ECO:0000313" key="2">
    <source>
        <dbReference type="EMBL" id="GAA6269845.1"/>
    </source>
</evidence>